<dbReference type="InterPro" id="IPR019787">
    <property type="entry name" value="Znf_PHD-finger"/>
</dbReference>
<dbReference type="InterPro" id="IPR056618">
    <property type="entry name" value="Chromo_PTM"/>
</dbReference>
<dbReference type="PROSITE" id="PS50016">
    <property type="entry name" value="ZF_PHD_2"/>
    <property type="match status" value="1"/>
</dbReference>
<keyword evidence="2" id="KW-0479">Metal-binding</keyword>
<feature type="region of interest" description="Disordered" evidence="8">
    <location>
        <begin position="1002"/>
        <end position="1025"/>
    </location>
</feature>
<dbReference type="PROSITE" id="PS50827">
    <property type="entry name" value="DDT"/>
    <property type="match status" value="1"/>
</dbReference>
<dbReference type="PANTHER" id="PTHR46508">
    <property type="entry name" value="PHD FINGER FAMILY PROTEIN"/>
    <property type="match status" value="1"/>
</dbReference>
<dbReference type="CDD" id="cd15489">
    <property type="entry name" value="PHD_SF"/>
    <property type="match status" value="2"/>
</dbReference>
<keyword evidence="12" id="KW-1185">Reference proteome</keyword>
<feature type="compositionally biased region" description="Basic residues" evidence="8">
    <location>
        <begin position="67"/>
        <end position="77"/>
    </location>
</feature>
<evidence type="ECO:0000256" key="2">
    <source>
        <dbReference type="ARBA" id="ARBA00022723"/>
    </source>
</evidence>
<dbReference type="InterPro" id="IPR047365">
    <property type="entry name" value="Tudor_AtPTM-like"/>
</dbReference>
<evidence type="ECO:0000256" key="6">
    <source>
        <dbReference type="PROSITE-ProRule" id="PRU00146"/>
    </source>
</evidence>
<dbReference type="GO" id="GO:0008270">
    <property type="term" value="F:zinc ion binding"/>
    <property type="evidence" value="ECO:0007669"/>
    <property type="project" value="UniProtKB-KW"/>
</dbReference>
<dbReference type="InterPro" id="IPR013083">
    <property type="entry name" value="Znf_RING/FYVE/PHD"/>
</dbReference>
<dbReference type="Pfam" id="PF00628">
    <property type="entry name" value="PHD"/>
    <property type="match status" value="1"/>
</dbReference>
<keyword evidence="7" id="KW-0175">Coiled coil</keyword>
<dbReference type="Pfam" id="PF15612">
    <property type="entry name" value="WHIM1"/>
    <property type="match status" value="1"/>
</dbReference>
<dbReference type="EMBL" id="CAMGYJ010000007">
    <property type="protein sequence ID" value="CAI0452663.1"/>
    <property type="molecule type" value="Genomic_DNA"/>
</dbReference>
<feature type="non-terminal residue" evidence="11">
    <location>
        <position position="1"/>
    </location>
</feature>
<dbReference type="SMART" id="SM00249">
    <property type="entry name" value="PHD"/>
    <property type="match status" value="4"/>
</dbReference>
<feature type="region of interest" description="Disordered" evidence="8">
    <location>
        <begin position="725"/>
        <end position="753"/>
    </location>
</feature>
<protein>
    <recommendedName>
        <fullName evidence="13">DDT domain-containing protein PTM</fullName>
    </recommendedName>
</protein>
<feature type="domain" description="PHD-type" evidence="9">
    <location>
        <begin position="489"/>
        <end position="536"/>
    </location>
</feature>
<evidence type="ECO:0000256" key="4">
    <source>
        <dbReference type="ARBA" id="ARBA00022833"/>
    </source>
</evidence>
<feature type="region of interest" description="Disordered" evidence="8">
    <location>
        <begin position="66"/>
        <end position="91"/>
    </location>
</feature>
<comment type="caution">
    <text evidence="11">The sequence shown here is derived from an EMBL/GenBank/DDBJ whole genome shotgun (WGS) entry which is preliminary data.</text>
</comment>
<dbReference type="Pfam" id="PF21743">
    <property type="entry name" value="PTM_DIR17_Tudor"/>
    <property type="match status" value="1"/>
</dbReference>
<dbReference type="Pfam" id="PF02791">
    <property type="entry name" value="DDT"/>
    <property type="match status" value="1"/>
</dbReference>
<evidence type="ECO:0008006" key="13">
    <source>
        <dbReference type="Google" id="ProtNLM"/>
    </source>
</evidence>
<evidence type="ECO:0000313" key="12">
    <source>
        <dbReference type="Proteomes" id="UP001154282"/>
    </source>
</evidence>
<organism evidence="11 12">
    <name type="scientific">Linum tenue</name>
    <dbReference type="NCBI Taxonomy" id="586396"/>
    <lineage>
        <taxon>Eukaryota</taxon>
        <taxon>Viridiplantae</taxon>
        <taxon>Streptophyta</taxon>
        <taxon>Embryophyta</taxon>
        <taxon>Tracheophyta</taxon>
        <taxon>Spermatophyta</taxon>
        <taxon>Magnoliopsida</taxon>
        <taxon>eudicotyledons</taxon>
        <taxon>Gunneridae</taxon>
        <taxon>Pentapetalae</taxon>
        <taxon>rosids</taxon>
        <taxon>fabids</taxon>
        <taxon>Malpighiales</taxon>
        <taxon>Linaceae</taxon>
        <taxon>Linum</taxon>
    </lineage>
</organism>
<name>A0AAV0N2G3_9ROSI</name>
<evidence type="ECO:0000313" key="11">
    <source>
        <dbReference type="EMBL" id="CAI0452663.1"/>
    </source>
</evidence>
<dbReference type="CDD" id="cd20401">
    <property type="entry name" value="Tudor_AtPTM-like"/>
    <property type="match status" value="1"/>
</dbReference>
<sequence length="1802" mass="199364">LHFSACILLPVNLHTLRPVKPPILVFDGSRVTLSRTSNLPSILFISLLLDRIRLFEFCPMESTEVKKRSRGRPRKRRREEESEKNDKKTGGALKKRASDIWCKPLLGRFVLKEFEGNGLFLGKIVHYDTGLYRVEYEDGDCEDLDSSELRSIILGDNDFDDALVARRERLDEILIKKHEARKELEKQIADSKDQVAVIEAPPLCEMNGKLEAGNDVELENDADSSSDSCDYAQEGDLGLEEEVPVLPPPELPPSSGNLGVPEEYVSHLFSVYAFLRSFNIQLFLSPFSLDDLVGAINCRVQNTLLDSIHVALMRVIRRRMEMLATEGLELASKCLMSIDWNLLDLFTWPVFLVNYLTVMGYAKGSEWQGFHDDLLKKEYYLLTAGKKLMTLQVLCDDVLDSVEVRAEIDSREEAEFGIDPDSVANGFLESGPRRVHPRFSKTSACKDTGVTGSISESHGIKSSQGSTCVGLRSHENNSNAPISNSDWNSDDCRLCGMDGTLLCCDGCPAAYHSRCIGVGKMYIPDGPWYCPECIINRMSPSVTVGTSLKGAEVFGIDLYQQVFVATCDHLLVLRALADKEHCFRYYGQKDIPNVLRALCASEKHRLMYLEISKLIAKYWNIPQIAFCPAQVVEKDLEPALVKEELNIPSASAPAWEISQRVPDVIKAENQTSSNGKISVSCVDTLGEITTPAEMHCSLSSINTTRTSDLDWASTKLPGQFKVDGTMSSTQADPSGVTHTTCNSANSDSSHVGRASGTSLPTIISFGGKDANLINSGTVGRYVGENVQYVGASFKPKAYINHYAHGDFAALAAATLAALSPEETRASDVHKSSGTKKASADILLQAKAFSKVASRFFWPSSEKKLMEVPRERCGWCHSCKLTTNSKRGCMLNSAGLILTKSAMKIINSLRPTIMGDGSLPSISTYIMYVGDALSGLTIGPFLSASYKKQWLKRVEVASTCSAIKGPLLELEENIRRIALSGDWVKAVDNWVVGTFISESAATENRSVQRRGPAGKRHKKQSALSDRKVDGYDDKSFVWWRGGNLLKHVFHNAILPGSMMKKVARQGGSGKFSSICYTDDSEIPRRSRQLAWRAAVEECKNSSQLALQVRYLDLHVRWNDLSRPELNIQDSKGPETEASVFRNAVICDKQAEEKKITYGVAFGNQKHLPSRIMKNVIRVEKNEDGNDKYWFSEANVPLYLIKEYEGKRQEAALLPVKKPNSALSELQRQQLKASRRDIFSYLVCRRDGVEKCSCASCQLDVPLRDTVICSACHGYCHKDCTLRSTTCKNNVLELLLICKRCCNARTPYIQLSNKSPTTPLPSRGPEYNNSSMFSQVTKLNIKMSQVTKPNIQSQHLAAGKTKEIINCRMNADAGVKIKVPDAAAVKNAKDAVPPKTQQKANSASKASKNYSWGIIWMKNGDDTGVAFRRNKVLVKGHRDGSSLSPECVLCRKIYDPNLMYISCETCGKWLHADAVELEESKLHEVVGFKCCRCRRIKNPQCPYKDEYPSTVVAQVSKKKYHKKLAKQVDPAVDSDTNYSSPATPIFFPTQQQLVLPNNDPLLPNLSQVEQITPEQKPGLVDGEWSATLLGPQKLQVRRQTKQYHDGESTSSGTDFQPETNGFLVHNHPTETYVPGMDWDDLGSGGGACGGGGEGELILNDDEGGFNFEDMEFEPQTYFSFTELLEQDEAAAAADVDVGHHQAAAEVDVGHHQAAAEVDVGHHQAAAAAAAAAYPWDDTDPAMEYENPCFSTTIPPCQFCSLAEPVSDLSCEICGTTMHSSCAFVAELPPDEEGKWRCGNCREWR</sequence>
<dbReference type="Pfam" id="PF24294">
    <property type="entry name" value="Chromo_PTM"/>
    <property type="match status" value="1"/>
</dbReference>
<feature type="domain" description="DDT" evidence="10">
    <location>
        <begin position="262"/>
        <end position="322"/>
    </location>
</feature>
<feature type="compositionally biased region" description="Basic and acidic residues" evidence="8">
    <location>
        <begin position="78"/>
        <end position="89"/>
    </location>
</feature>
<comment type="subcellular location">
    <subcellularLocation>
        <location evidence="1">Nucleus</location>
    </subcellularLocation>
</comment>
<keyword evidence="4" id="KW-0862">Zinc</keyword>
<gene>
    <name evidence="11" type="ORF">LITE_LOCUS31303</name>
</gene>
<evidence type="ECO:0000259" key="9">
    <source>
        <dbReference type="PROSITE" id="PS50016"/>
    </source>
</evidence>
<evidence type="ECO:0000256" key="5">
    <source>
        <dbReference type="ARBA" id="ARBA00023242"/>
    </source>
</evidence>
<dbReference type="InterPro" id="IPR001965">
    <property type="entry name" value="Znf_PHD"/>
</dbReference>
<dbReference type="InterPro" id="IPR018501">
    <property type="entry name" value="DDT_dom"/>
</dbReference>
<accession>A0AAV0N2G3</accession>
<proteinExistence type="predicted"/>
<dbReference type="PROSITE" id="PS01359">
    <property type="entry name" value="ZF_PHD_1"/>
    <property type="match status" value="1"/>
</dbReference>
<dbReference type="Gene3D" id="3.30.40.10">
    <property type="entry name" value="Zinc/RING finger domain, C3HC4 (zinc finger)"/>
    <property type="match status" value="2"/>
</dbReference>
<evidence type="ECO:0000259" key="10">
    <source>
        <dbReference type="PROSITE" id="PS50827"/>
    </source>
</evidence>
<evidence type="ECO:0000256" key="1">
    <source>
        <dbReference type="ARBA" id="ARBA00004123"/>
    </source>
</evidence>
<dbReference type="GO" id="GO:0000785">
    <property type="term" value="C:chromatin"/>
    <property type="evidence" value="ECO:0007669"/>
    <property type="project" value="UniProtKB-ARBA"/>
</dbReference>
<dbReference type="PANTHER" id="PTHR46508:SF1">
    <property type="entry name" value="PHD FINGER FAMILY PROTEIN"/>
    <property type="match status" value="1"/>
</dbReference>
<evidence type="ECO:0000256" key="8">
    <source>
        <dbReference type="SAM" id="MobiDB-lite"/>
    </source>
</evidence>
<dbReference type="GO" id="GO:0005634">
    <property type="term" value="C:nucleus"/>
    <property type="evidence" value="ECO:0007669"/>
    <property type="project" value="UniProtKB-SubCell"/>
</dbReference>
<keyword evidence="3 6" id="KW-0863">Zinc-finger</keyword>
<dbReference type="InterPro" id="IPR011011">
    <property type="entry name" value="Znf_FYVE_PHD"/>
</dbReference>
<dbReference type="InterPro" id="IPR028942">
    <property type="entry name" value="WHIM1_dom"/>
</dbReference>
<keyword evidence="5" id="KW-0539">Nucleus</keyword>
<dbReference type="Proteomes" id="UP001154282">
    <property type="component" value="Unassembled WGS sequence"/>
</dbReference>
<feature type="coiled-coil region" evidence="7">
    <location>
        <begin position="167"/>
        <end position="194"/>
    </location>
</feature>
<evidence type="ECO:0000256" key="7">
    <source>
        <dbReference type="SAM" id="Coils"/>
    </source>
</evidence>
<dbReference type="SUPFAM" id="SSF57903">
    <property type="entry name" value="FYVE/PHD zinc finger"/>
    <property type="match status" value="2"/>
</dbReference>
<dbReference type="SMART" id="SM00571">
    <property type="entry name" value="DDT"/>
    <property type="match status" value="1"/>
</dbReference>
<reference evidence="11" key="1">
    <citation type="submission" date="2022-08" db="EMBL/GenBank/DDBJ databases">
        <authorList>
            <person name="Gutierrez-Valencia J."/>
        </authorList>
    </citation>
    <scope>NUCLEOTIDE SEQUENCE</scope>
</reference>
<dbReference type="CDD" id="cd15532">
    <property type="entry name" value="PHD2_CHD_II"/>
    <property type="match status" value="1"/>
</dbReference>
<evidence type="ECO:0000256" key="3">
    <source>
        <dbReference type="ARBA" id="ARBA00022771"/>
    </source>
</evidence>
<dbReference type="InterPro" id="IPR019786">
    <property type="entry name" value="Zinc_finger_PHD-type_CS"/>
</dbReference>